<accession>A0A5M6D0S4</accession>
<keyword evidence="2" id="KW-1185">Reference proteome</keyword>
<name>A0A5M6D0S4_9BACT</name>
<comment type="caution">
    <text evidence="1">The sequence shown here is derived from an EMBL/GenBank/DDBJ whole genome shotgun (WGS) entry which is preliminary data.</text>
</comment>
<gene>
    <name evidence="1" type="ORF">FYK55_19825</name>
</gene>
<reference evidence="1 2" key="1">
    <citation type="submission" date="2019-08" db="EMBL/GenBank/DDBJ databases">
        <authorList>
            <person name="Dhanesh K."/>
            <person name="Kumar G."/>
            <person name="Sasikala C."/>
            <person name="Venkata Ramana C."/>
        </authorList>
    </citation>
    <scope>NUCLEOTIDE SEQUENCE [LARGE SCALE GENOMIC DNA]</scope>
    <source>
        <strain evidence="1 2">JC645</strain>
    </source>
</reference>
<evidence type="ECO:0000313" key="2">
    <source>
        <dbReference type="Proteomes" id="UP000324479"/>
    </source>
</evidence>
<dbReference type="RefSeq" id="WP_161604643.1">
    <property type="nucleotide sequence ID" value="NZ_VWOX01000012.1"/>
</dbReference>
<proteinExistence type="predicted"/>
<organism evidence="1 2">
    <name type="scientific">Roseiconus nitratireducens</name>
    <dbReference type="NCBI Taxonomy" id="2605748"/>
    <lineage>
        <taxon>Bacteria</taxon>
        <taxon>Pseudomonadati</taxon>
        <taxon>Planctomycetota</taxon>
        <taxon>Planctomycetia</taxon>
        <taxon>Pirellulales</taxon>
        <taxon>Pirellulaceae</taxon>
        <taxon>Roseiconus</taxon>
    </lineage>
</organism>
<protein>
    <submittedName>
        <fullName evidence="1">Uncharacterized protein</fullName>
    </submittedName>
</protein>
<evidence type="ECO:0000313" key="1">
    <source>
        <dbReference type="EMBL" id="KAA5540646.1"/>
    </source>
</evidence>
<dbReference type="EMBL" id="VWOX01000012">
    <property type="protein sequence ID" value="KAA5540646.1"/>
    <property type="molecule type" value="Genomic_DNA"/>
</dbReference>
<dbReference type="AlphaFoldDB" id="A0A5M6D0S4"/>
<sequence>MPELSAALAALVTQKRRPREYRSQKMPGQKTVRWAIAPDALTGMPYQLTVNLHRLVELRSDK</sequence>
<dbReference type="Proteomes" id="UP000324479">
    <property type="component" value="Unassembled WGS sequence"/>
</dbReference>